<gene>
    <name evidence="1" type="ORF">PFICI_12550</name>
</gene>
<keyword evidence="2" id="KW-1185">Reference proteome</keyword>
<name>W3WS03_PESFW</name>
<protein>
    <submittedName>
        <fullName evidence="1">Uncharacterized protein</fullName>
    </submittedName>
</protein>
<reference evidence="2" key="1">
    <citation type="journal article" date="2015" name="BMC Genomics">
        <title>Genomic and transcriptomic analysis of the endophytic fungus Pestalotiopsis fici reveals its lifestyle and high potential for synthesis of natural products.</title>
        <authorList>
            <person name="Wang X."/>
            <person name="Zhang X."/>
            <person name="Liu L."/>
            <person name="Xiang M."/>
            <person name="Wang W."/>
            <person name="Sun X."/>
            <person name="Che Y."/>
            <person name="Guo L."/>
            <person name="Liu G."/>
            <person name="Guo L."/>
            <person name="Wang C."/>
            <person name="Yin W.B."/>
            <person name="Stadler M."/>
            <person name="Zhang X."/>
            <person name="Liu X."/>
        </authorList>
    </citation>
    <scope>NUCLEOTIDE SEQUENCE [LARGE SCALE GENOMIC DNA]</scope>
    <source>
        <strain evidence="2">W106-1 / CGMCC3.15140</strain>
    </source>
</reference>
<dbReference type="AlphaFoldDB" id="W3WS03"/>
<dbReference type="HOGENOM" id="CLU_2498587_0_0_1"/>
<accession>W3WS03</accession>
<dbReference type="KEGG" id="pfy:PFICI_12550"/>
<dbReference type="RefSeq" id="XP_007839322.1">
    <property type="nucleotide sequence ID" value="XM_007841131.1"/>
</dbReference>
<dbReference type="InParanoid" id="W3WS03"/>
<sequence length="86" mass="9654">MPGMAKSLDVCQSTCSRSCKKHRPKTSSTEQGLLHRTRLELLNNPNSSSAATERLWSTTQYTTGYHENRMQNTIDGFDQNFASRGS</sequence>
<dbReference type="GeneID" id="19277563"/>
<proteinExistence type="predicted"/>
<evidence type="ECO:0000313" key="2">
    <source>
        <dbReference type="Proteomes" id="UP000030651"/>
    </source>
</evidence>
<organism evidence="1 2">
    <name type="scientific">Pestalotiopsis fici (strain W106-1 / CGMCC3.15140)</name>
    <dbReference type="NCBI Taxonomy" id="1229662"/>
    <lineage>
        <taxon>Eukaryota</taxon>
        <taxon>Fungi</taxon>
        <taxon>Dikarya</taxon>
        <taxon>Ascomycota</taxon>
        <taxon>Pezizomycotina</taxon>
        <taxon>Sordariomycetes</taxon>
        <taxon>Xylariomycetidae</taxon>
        <taxon>Amphisphaeriales</taxon>
        <taxon>Sporocadaceae</taxon>
        <taxon>Pestalotiopsis</taxon>
    </lineage>
</organism>
<dbReference type="Proteomes" id="UP000030651">
    <property type="component" value="Unassembled WGS sequence"/>
</dbReference>
<evidence type="ECO:0000313" key="1">
    <source>
        <dbReference type="EMBL" id="ETS75606.1"/>
    </source>
</evidence>
<dbReference type="OrthoDB" id="10494120at2759"/>
<dbReference type="EMBL" id="KI912118">
    <property type="protein sequence ID" value="ETS75606.1"/>
    <property type="molecule type" value="Genomic_DNA"/>
</dbReference>